<dbReference type="PANTHER" id="PTHR43289">
    <property type="entry name" value="MITOGEN-ACTIVATED PROTEIN KINASE KINASE KINASE 20-RELATED"/>
    <property type="match status" value="1"/>
</dbReference>
<evidence type="ECO:0000256" key="2">
    <source>
        <dbReference type="ARBA" id="ARBA00022741"/>
    </source>
</evidence>
<organism evidence="9 10">
    <name type="scientific">Ahniella affigens</name>
    <dbReference type="NCBI Taxonomy" id="2021234"/>
    <lineage>
        <taxon>Bacteria</taxon>
        <taxon>Pseudomonadati</taxon>
        <taxon>Pseudomonadota</taxon>
        <taxon>Gammaproteobacteria</taxon>
        <taxon>Lysobacterales</taxon>
        <taxon>Rhodanobacteraceae</taxon>
        <taxon>Ahniella</taxon>
    </lineage>
</organism>
<dbReference type="OrthoDB" id="9801841at2"/>
<dbReference type="Gene3D" id="3.30.200.20">
    <property type="entry name" value="Phosphorylase Kinase, domain 1"/>
    <property type="match status" value="1"/>
</dbReference>
<evidence type="ECO:0000256" key="1">
    <source>
        <dbReference type="ARBA" id="ARBA00022679"/>
    </source>
</evidence>
<dbReference type="PROSITE" id="PS00107">
    <property type="entry name" value="PROTEIN_KINASE_ATP"/>
    <property type="match status" value="1"/>
</dbReference>
<keyword evidence="10" id="KW-1185">Reference proteome</keyword>
<evidence type="ECO:0000256" key="4">
    <source>
        <dbReference type="ARBA" id="ARBA00022840"/>
    </source>
</evidence>
<dbReference type="PROSITE" id="PS00108">
    <property type="entry name" value="PROTEIN_KINASE_ST"/>
    <property type="match status" value="1"/>
</dbReference>
<dbReference type="GO" id="GO:0005524">
    <property type="term" value="F:ATP binding"/>
    <property type="evidence" value="ECO:0007669"/>
    <property type="project" value="UniProtKB-UniRule"/>
</dbReference>
<evidence type="ECO:0000256" key="6">
    <source>
        <dbReference type="SAM" id="MobiDB-lite"/>
    </source>
</evidence>
<accession>A0A2P1PPG4</accession>
<dbReference type="Gene3D" id="1.25.40.10">
    <property type="entry name" value="Tetratricopeptide repeat domain"/>
    <property type="match status" value="2"/>
</dbReference>
<dbReference type="Pfam" id="PF13374">
    <property type="entry name" value="TPR_10"/>
    <property type="match status" value="2"/>
</dbReference>
<protein>
    <recommendedName>
        <fullName evidence="8">Protein kinase domain-containing protein</fullName>
    </recommendedName>
</protein>
<proteinExistence type="predicted"/>
<evidence type="ECO:0000259" key="8">
    <source>
        <dbReference type="PROSITE" id="PS50011"/>
    </source>
</evidence>
<dbReference type="SUPFAM" id="SSF48452">
    <property type="entry name" value="TPR-like"/>
    <property type="match status" value="3"/>
</dbReference>
<evidence type="ECO:0000256" key="3">
    <source>
        <dbReference type="ARBA" id="ARBA00022777"/>
    </source>
</evidence>
<dbReference type="Gene3D" id="1.10.510.10">
    <property type="entry name" value="Transferase(Phosphotransferase) domain 1"/>
    <property type="match status" value="1"/>
</dbReference>
<sequence length="803" mass="88548">MQSTTMSDQHTTFAGQSVANSEPAMPAEIGPYRIVRTIGRGGMGIVYLGESSLPKRQAAIKLMLTDRFDTEGVARFRREMDVLARLDHPGIARLFEAGSLSDEGGNRPWFAMEYIEGQSLDDYVREQKLNHRQIFGLVGQIAKALHYAHQRGVIHRDIKPANILVDRQGQPKILDFGIARLSEGGEAVGIKTRFGQIIGTLAYMSPEQFSGAHQADVRSDVYALGVVLYQLLSGQLPISIGTTSLLEAIKEVTEGRRTPLSERQPQFKGEVELIVETACQRDVEHRYDSAASFAQDLEAYLRNRPLSARKPSLAYVFGKFVRRNPLIAGALALAVVSLVVATIWSSIAADRALRAELAATQRAQETEAVMGLLTDAIREAAPDQARGKDLRLSEVLESLSQSRMSDVAPGVGIRLRETLFESRLALADYDAATLELDQLDKLCGSDASHPSCWLNGARRGRFLALAGKSEQALPFMQQAISTAKTRTDLDPEILKGLEVEYADALNQTGQSEKSIALLREIIARPAAPGTLDARKQLQRVNLLSDALGEFGKLDEAEQALARAIPDAEAALGADHPTVILARNSLITYRFDRDDYAGAITEFSELLKVAEQSLGPEHRVTMTILGNLAAARGMNREFDAAVALFMRRDEVFAKRYTRDWRSRLNNIVNLASMQIQRNEFQEGLDRVDGALKAVPADASLSPEWGNALNWRATFLRRLGRLDEAEAQYRELIGKFVASFGEGDIQLTRYRMRLAGTLVDQKNFAEAQTLLDQTLPILIETYGESHNTVIEARGYLDQIKAAAGK</sequence>
<dbReference type="Pfam" id="PF00069">
    <property type="entry name" value="Pkinase"/>
    <property type="match status" value="1"/>
</dbReference>
<dbReference type="InterPro" id="IPR011990">
    <property type="entry name" value="TPR-like_helical_dom_sf"/>
</dbReference>
<keyword evidence="1" id="KW-0808">Transferase</keyword>
<feature type="compositionally biased region" description="Polar residues" evidence="6">
    <location>
        <begin position="1"/>
        <end position="20"/>
    </location>
</feature>
<feature type="transmembrane region" description="Helical" evidence="7">
    <location>
        <begin position="326"/>
        <end position="347"/>
    </location>
</feature>
<dbReference type="PROSITE" id="PS50011">
    <property type="entry name" value="PROTEIN_KINASE_DOM"/>
    <property type="match status" value="1"/>
</dbReference>
<feature type="binding site" evidence="5">
    <location>
        <position position="61"/>
    </location>
    <ligand>
        <name>ATP</name>
        <dbReference type="ChEBI" id="CHEBI:30616"/>
    </ligand>
</feature>
<keyword evidence="4 5" id="KW-0067">ATP-binding</keyword>
<reference evidence="9 10" key="2">
    <citation type="submission" date="2018-03" db="EMBL/GenBank/DDBJ databases">
        <authorList>
            <person name="Keele B.F."/>
        </authorList>
    </citation>
    <scope>NUCLEOTIDE SEQUENCE [LARGE SCALE GENOMIC DNA]</scope>
    <source>
        <strain evidence="9 10">D13</strain>
    </source>
</reference>
<feature type="domain" description="Protein kinase" evidence="8">
    <location>
        <begin position="32"/>
        <end position="301"/>
    </location>
</feature>
<dbReference type="InterPro" id="IPR008271">
    <property type="entry name" value="Ser/Thr_kinase_AS"/>
</dbReference>
<dbReference type="EMBL" id="CP027860">
    <property type="protein sequence ID" value="AVP96733.1"/>
    <property type="molecule type" value="Genomic_DNA"/>
</dbReference>
<dbReference type="AlphaFoldDB" id="A0A2P1PPG4"/>
<keyword evidence="7" id="KW-0472">Membrane</keyword>
<dbReference type="InterPro" id="IPR017441">
    <property type="entry name" value="Protein_kinase_ATP_BS"/>
</dbReference>
<dbReference type="GO" id="GO:0004674">
    <property type="term" value="F:protein serine/threonine kinase activity"/>
    <property type="evidence" value="ECO:0007669"/>
    <property type="project" value="TreeGrafter"/>
</dbReference>
<dbReference type="SUPFAM" id="SSF56112">
    <property type="entry name" value="Protein kinase-like (PK-like)"/>
    <property type="match status" value="1"/>
</dbReference>
<keyword evidence="2 5" id="KW-0547">Nucleotide-binding</keyword>
<dbReference type="InterPro" id="IPR000719">
    <property type="entry name" value="Prot_kinase_dom"/>
</dbReference>
<reference evidence="9 10" key="1">
    <citation type="submission" date="2018-03" db="EMBL/GenBank/DDBJ databases">
        <title>Ahniella affigens gen. nov., sp. nov., a gammaproteobacterium isolated from sandy soil near a stream.</title>
        <authorList>
            <person name="Ko Y."/>
            <person name="Kim J.-H."/>
        </authorList>
    </citation>
    <scope>NUCLEOTIDE SEQUENCE [LARGE SCALE GENOMIC DNA]</scope>
    <source>
        <strain evidence="9 10">D13</strain>
    </source>
</reference>
<dbReference type="PANTHER" id="PTHR43289:SF34">
    <property type="entry name" value="SERINE_THREONINE-PROTEIN KINASE YBDM-RELATED"/>
    <property type="match status" value="1"/>
</dbReference>
<evidence type="ECO:0000313" key="10">
    <source>
        <dbReference type="Proteomes" id="UP000241074"/>
    </source>
</evidence>
<keyword evidence="3" id="KW-0418">Kinase</keyword>
<keyword evidence="7" id="KW-1133">Transmembrane helix</keyword>
<dbReference type="InterPro" id="IPR011009">
    <property type="entry name" value="Kinase-like_dom_sf"/>
</dbReference>
<dbReference type="CDD" id="cd14014">
    <property type="entry name" value="STKc_PknB_like"/>
    <property type="match status" value="1"/>
</dbReference>
<dbReference type="SMART" id="SM00220">
    <property type="entry name" value="S_TKc"/>
    <property type="match status" value="1"/>
</dbReference>
<name>A0A2P1PPG4_9GAMM</name>
<dbReference type="Proteomes" id="UP000241074">
    <property type="component" value="Chromosome"/>
</dbReference>
<evidence type="ECO:0000313" key="9">
    <source>
        <dbReference type="EMBL" id="AVP96733.1"/>
    </source>
</evidence>
<evidence type="ECO:0000256" key="7">
    <source>
        <dbReference type="SAM" id="Phobius"/>
    </source>
</evidence>
<dbReference type="KEGG" id="xba:C7S18_05755"/>
<keyword evidence="7" id="KW-0812">Transmembrane</keyword>
<feature type="region of interest" description="Disordered" evidence="6">
    <location>
        <begin position="1"/>
        <end position="24"/>
    </location>
</feature>
<evidence type="ECO:0000256" key="5">
    <source>
        <dbReference type="PROSITE-ProRule" id="PRU10141"/>
    </source>
</evidence>
<gene>
    <name evidence="9" type="ORF">C7S18_05755</name>
</gene>